<evidence type="ECO:0000256" key="3">
    <source>
        <dbReference type="SAM" id="Phobius"/>
    </source>
</evidence>
<dbReference type="SUPFAM" id="SSF74924">
    <property type="entry name" value="Cap-Gly domain"/>
    <property type="match status" value="1"/>
</dbReference>
<dbReference type="InterPro" id="IPR000938">
    <property type="entry name" value="CAP-Gly_domain"/>
</dbReference>
<dbReference type="Pfam" id="PF01302">
    <property type="entry name" value="CAP_GLY"/>
    <property type="match status" value="1"/>
</dbReference>
<evidence type="ECO:0000259" key="4">
    <source>
        <dbReference type="PROSITE" id="PS50245"/>
    </source>
</evidence>
<keyword evidence="3" id="KW-1133">Transmembrane helix</keyword>
<dbReference type="SMART" id="SM01052">
    <property type="entry name" value="CAP_GLY"/>
    <property type="match status" value="1"/>
</dbReference>
<proteinExistence type="predicted"/>
<organism evidence="5 6">
    <name type="scientific">Symbiodinium microadriaticum</name>
    <name type="common">Dinoflagellate</name>
    <name type="synonym">Zooxanthella microadriatica</name>
    <dbReference type="NCBI Taxonomy" id="2951"/>
    <lineage>
        <taxon>Eukaryota</taxon>
        <taxon>Sar</taxon>
        <taxon>Alveolata</taxon>
        <taxon>Dinophyceae</taxon>
        <taxon>Suessiales</taxon>
        <taxon>Symbiodiniaceae</taxon>
        <taxon>Symbiodinium</taxon>
    </lineage>
</organism>
<evidence type="ECO:0000256" key="2">
    <source>
        <dbReference type="SAM" id="MobiDB-lite"/>
    </source>
</evidence>
<name>A0A1Q9CK30_SYMMI</name>
<feature type="coiled-coil region" evidence="1">
    <location>
        <begin position="335"/>
        <end position="435"/>
    </location>
</feature>
<evidence type="ECO:0000313" key="6">
    <source>
        <dbReference type="Proteomes" id="UP000186817"/>
    </source>
</evidence>
<evidence type="ECO:0000313" key="5">
    <source>
        <dbReference type="EMBL" id="OLP83274.1"/>
    </source>
</evidence>
<keyword evidence="1" id="KW-0175">Coiled coil</keyword>
<feature type="domain" description="CAP-Gly" evidence="4">
    <location>
        <begin position="171"/>
        <end position="213"/>
    </location>
</feature>
<dbReference type="AlphaFoldDB" id="A0A1Q9CK30"/>
<keyword evidence="3" id="KW-0472">Membrane</keyword>
<feature type="region of interest" description="Disordered" evidence="2">
    <location>
        <begin position="544"/>
        <end position="564"/>
    </location>
</feature>
<reference evidence="5 6" key="1">
    <citation type="submission" date="2016-02" db="EMBL/GenBank/DDBJ databases">
        <title>Genome analysis of coral dinoflagellate symbionts highlights evolutionary adaptations to a symbiotic lifestyle.</title>
        <authorList>
            <person name="Aranda M."/>
            <person name="Li Y."/>
            <person name="Liew Y.J."/>
            <person name="Baumgarten S."/>
            <person name="Simakov O."/>
            <person name="Wilson M."/>
            <person name="Piel J."/>
            <person name="Ashoor H."/>
            <person name="Bougouffa S."/>
            <person name="Bajic V.B."/>
            <person name="Ryu T."/>
            <person name="Ravasi T."/>
            <person name="Bayer T."/>
            <person name="Micklem G."/>
            <person name="Kim H."/>
            <person name="Bhak J."/>
            <person name="Lajeunesse T.C."/>
            <person name="Voolstra C.R."/>
        </authorList>
    </citation>
    <scope>NUCLEOTIDE SEQUENCE [LARGE SCALE GENOMIC DNA]</scope>
    <source>
        <strain evidence="5 6">CCMP2467</strain>
    </source>
</reference>
<dbReference type="OrthoDB" id="2130750at2759"/>
<keyword evidence="6" id="KW-1185">Reference proteome</keyword>
<keyword evidence="3" id="KW-0812">Transmembrane</keyword>
<accession>A0A1Q9CK30</accession>
<dbReference type="InterPro" id="IPR036859">
    <property type="entry name" value="CAP-Gly_dom_sf"/>
</dbReference>
<dbReference type="Gene3D" id="2.30.30.190">
    <property type="entry name" value="CAP Gly-rich-like domain"/>
    <property type="match status" value="1"/>
</dbReference>
<dbReference type="PANTHER" id="PTHR18916">
    <property type="entry name" value="DYNACTIN 1-RELATED MICROTUBULE-BINDING"/>
    <property type="match status" value="1"/>
</dbReference>
<gene>
    <name evidence="5" type="primary">CLIP1</name>
    <name evidence="5" type="ORF">AK812_SmicGene35973</name>
</gene>
<dbReference type="PROSITE" id="PS50245">
    <property type="entry name" value="CAP_GLY_2"/>
    <property type="match status" value="1"/>
</dbReference>
<protein>
    <submittedName>
        <fullName evidence="5">CAP-Gly domain-containing linker protein 1</fullName>
    </submittedName>
</protein>
<feature type="transmembrane region" description="Helical" evidence="3">
    <location>
        <begin position="111"/>
        <end position="132"/>
    </location>
</feature>
<feature type="transmembrane region" description="Helical" evidence="3">
    <location>
        <begin position="19"/>
        <end position="38"/>
    </location>
</feature>
<dbReference type="PROSITE" id="PS00845">
    <property type="entry name" value="CAP_GLY_1"/>
    <property type="match status" value="1"/>
</dbReference>
<feature type="compositionally biased region" description="Basic and acidic residues" evidence="2">
    <location>
        <begin position="493"/>
        <end position="506"/>
    </location>
</feature>
<feature type="region of interest" description="Disordered" evidence="2">
    <location>
        <begin position="493"/>
        <end position="512"/>
    </location>
</feature>
<evidence type="ECO:0000256" key="1">
    <source>
        <dbReference type="SAM" id="Coils"/>
    </source>
</evidence>
<dbReference type="Proteomes" id="UP000186817">
    <property type="component" value="Unassembled WGS sequence"/>
</dbReference>
<dbReference type="EMBL" id="LSRX01001127">
    <property type="protein sequence ID" value="OLP83274.1"/>
    <property type="molecule type" value="Genomic_DNA"/>
</dbReference>
<sequence length="564" mass="61860">MTGCCGRVASVLVPLAHGLSALVVLSPGSVVVMLVVLVEVHFTKLSELESNTNLEEWNMPKGVLARRSDVEKLRAKRFPRFSESCKINAFPKAPTSKAPPQLRKEPEVKKLLTAAYLATAAFLGLHVCGMAQGGQSSDDALKAQAQLPALSTRIVFTLAGQTLEGKVGFAGETEFAPGNWVGVILDGPYGKNDGSVKDKQYFNCAPQHGLFVRPQNIVQATDANGRILLRRKSLASGKLGSGHDVKRESVAVTGSSSPKRGSLAVNPLQELLEMQSEKAAQDRRVSQMTSELDAARRASTTALDEVHQLMHAMQSGREECKTSLQDAQLASERQCSEMLDKLEKSEETAAEAKKASDQFAAALRKAEEDLKAKSEALSSADAELQRQEVAQAEMTKLRQELSVEQQLSFSKAEEVSRLESSLRQERQRCESLQEDWRNAQGMADTARAELLQASRAHIEQAKDVEAMSVKAARRHSEFLQEVQELRDELSEERRKLRAKEDEDSKNRRASPKRAAYPSFSEFFLSHMCCSRGTSHAALIPAEDENRHAQGIRLDGSVEGPIRAG</sequence>
<comment type="caution">
    <text evidence="5">The sequence shown here is derived from an EMBL/GenBank/DDBJ whole genome shotgun (WGS) entry which is preliminary data.</text>
</comment>